<gene>
    <name evidence="1" type="primary">ORF146</name>
</gene>
<protein>
    <submittedName>
        <fullName evidence="1">Uncharacterized protein</fullName>
    </submittedName>
</protein>
<organism evidence="1">
    <name type="scientific">Antheraea pernyi nuclear polyhedrosis virus</name>
    <name type="common">ApNPV</name>
    <dbReference type="NCBI Taxonomy" id="161494"/>
    <lineage>
        <taxon>Viruses</taxon>
        <taxon>Viruses incertae sedis</taxon>
        <taxon>Naldaviricetes</taxon>
        <taxon>Lefavirales</taxon>
        <taxon>Baculoviridae</taxon>
        <taxon>Alphabaculovirus</taxon>
        <taxon>Alphabaculovirus anpernyi</taxon>
    </lineage>
</organism>
<accession>A0A1V1G9X5</accession>
<proteinExistence type="predicted"/>
<evidence type="ECO:0000313" key="1">
    <source>
        <dbReference type="EMBL" id="BAX08915.1"/>
    </source>
</evidence>
<sequence>MAGARFVRFSLRLTQGYKEDIVAHVHHLARLRALIDGKVTHADVRRFGFADRNALVSACMTVNVQAHVPDGMVALPPKCIYYRVCQNCHAVADVPAFDDHSVARYLCAACGMVLVIDHPLDVLGDTEEGVNELLEVQRINAGGGVAPQL</sequence>
<dbReference type="InterPro" id="IPR003225">
    <property type="entry name" value="DUF325"/>
</dbReference>
<dbReference type="EMBL" id="LC194889">
    <property type="protein sequence ID" value="BAX08915.1"/>
    <property type="molecule type" value="Genomic_DNA"/>
</dbReference>
<dbReference type="Pfam" id="PF03804">
    <property type="entry name" value="DUF325"/>
    <property type="match status" value="1"/>
</dbReference>
<organismHost>
    <name type="scientific">Antheraea pernyi</name>
    <name type="common">Chinese oak silk moth</name>
    <name type="synonym">Bombyx pernyi</name>
    <dbReference type="NCBI Taxonomy" id="7119"/>
</organismHost>
<reference evidence="1" key="1">
    <citation type="submission" date="2016-11" db="EMBL/GenBank/DDBJ databases">
        <title>Comparative analyses of deletion mutations and their pathological effects of nucleopolyhedroviruses isolated from saturniid wild silkworms.</title>
        <authorList>
            <person name="Sasaki K."/>
            <person name="Huang Y."/>
            <person name="Shi M."/>
            <person name="Wang X."/>
            <person name="Kajiura Z."/>
            <person name="Kobayashi J."/>
        </authorList>
    </citation>
    <scope>NUCLEOTIDE SEQUENCE</scope>
    <source>
        <strain evidence="1">Liaoning</strain>
    </source>
</reference>
<name>A0A1V1G9X5_NPVAP</name>